<dbReference type="GO" id="GO:0012505">
    <property type="term" value="C:endomembrane system"/>
    <property type="evidence" value="ECO:0007669"/>
    <property type="project" value="UniProtKB-SubCell"/>
</dbReference>
<keyword evidence="5 8" id="KW-1133">Transmembrane helix</keyword>
<proteinExistence type="inferred from homology"/>
<evidence type="ECO:0000256" key="2">
    <source>
        <dbReference type="ARBA" id="ARBA00008335"/>
    </source>
</evidence>
<dbReference type="FunFam" id="1.20.1250.20:FF:000286">
    <property type="entry name" value="MFS efflux transporter"/>
    <property type="match status" value="1"/>
</dbReference>
<dbReference type="Gene3D" id="1.20.1250.20">
    <property type="entry name" value="MFS general substrate transporter like domains"/>
    <property type="match status" value="2"/>
</dbReference>
<feature type="transmembrane region" description="Helical" evidence="8">
    <location>
        <begin position="149"/>
        <end position="173"/>
    </location>
</feature>
<dbReference type="InterPro" id="IPR051788">
    <property type="entry name" value="MFS_Transporter"/>
</dbReference>
<dbReference type="GO" id="GO:0016020">
    <property type="term" value="C:membrane"/>
    <property type="evidence" value="ECO:0007669"/>
    <property type="project" value="TreeGrafter"/>
</dbReference>
<evidence type="ECO:0000313" key="10">
    <source>
        <dbReference type="EMBL" id="KAH7024587.1"/>
    </source>
</evidence>
<feature type="domain" description="Major facilitator superfamily (MFS) profile" evidence="9">
    <location>
        <begin position="59"/>
        <end position="510"/>
    </location>
</feature>
<gene>
    <name evidence="10" type="ORF">B0I36DRAFT_366524</name>
</gene>
<accession>A0A9P8XXF5</accession>
<feature type="transmembrane region" description="Helical" evidence="8">
    <location>
        <begin position="422"/>
        <end position="445"/>
    </location>
</feature>
<feature type="transmembrane region" description="Helical" evidence="8">
    <location>
        <begin position="382"/>
        <end position="402"/>
    </location>
</feature>
<dbReference type="InterPro" id="IPR011701">
    <property type="entry name" value="MFS"/>
</dbReference>
<feature type="transmembrane region" description="Helical" evidence="8">
    <location>
        <begin position="492"/>
        <end position="510"/>
    </location>
</feature>
<dbReference type="RefSeq" id="XP_046008135.1">
    <property type="nucleotide sequence ID" value="XM_046159313.1"/>
</dbReference>
<feature type="transmembrane region" description="Helical" evidence="8">
    <location>
        <begin position="457"/>
        <end position="480"/>
    </location>
</feature>
<evidence type="ECO:0000256" key="6">
    <source>
        <dbReference type="ARBA" id="ARBA00023136"/>
    </source>
</evidence>
<organism evidence="10 11">
    <name type="scientific">Microdochium trichocladiopsis</name>
    <dbReference type="NCBI Taxonomy" id="1682393"/>
    <lineage>
        <taxon>Eukaryota</taxon>
        <taxon>Fungi</taxon>
        <taxon>Dikarya</taxon>
        <taxon>Ascomycota</taxon>
        <taxon>Pezizomycotina</taxon>
        <taxon>Sordariomycetes</taxon>
        <taxon>Xylariomycetidae</taxon>
        <taxon>Xylariales</taxon>
        <taxon>Microdochiaceae</taxon>
        <taxon>Microdochium</taxon>
    </lineage>
</organism>
<dbReference type="PANTHER" id="PTHR23514:SF3">
    <property type="entry name" value="BYPASS OF STOP CODON PROTEIN 6"/>
    <property type="match status" value="1"/>
</dbReference>
<dbReference type="InterPro" id="IPR036259">
    <property type="entry name" value="MFS_trans_sf"/>
</dbReference>
<comment type="caution">
    <text evidence="10">The sequence shown here is derived from an EMBL/GenBank/DDBJ whole genome shotgun (WGS) entry which is preliminary data.</text>
</comment>
<feature type="transmembrane region" description="Helical" evidence="8">
    <location>
        <begin position="213"/>
        <end position="235"/>
    </location>
</feature>
<keyword evidence="11" id="KW-1185">Reference proteome</keyword>
<dbReference type="Pfam" id="PF07690">
    <property type="entry name" value="MFS_1"/>
    <property type="match status" value="1"/>
</dbReference>
<dbReference type="AlphaFoldDB" id="A0A9P8XXF5"/>
<dbReference type="SUPFAM" id="SSF103473">
    <property type="entry name" value="MFS general substrate transporter"/>
    <property type="match status" value="1"/>
</dbReference>
<dbReference type="OrthoDB" id="413079at2759"/>
<evidence type="ECO:0000313" key="11">
    <source>
        <dbReference type="Proteomes" id="UP000756346"/>
    </source>
</evidence>
<feature type="transmembrane region" description="Helical" evidence="8">
    <location>
        <begin position="93"/>
        <end position="112"/>
    </location>
</feature>
<dbReference type="EMBL" id="JAGTJQ010000009">
    <property type="protein sequence ID" value="KAH7024587.1"/>
    <property type="molecule type" value="Genomic_DNA"/>
</dbReference>
<evidence type="ECO:0000256" key="1">
    <source>
        <dbReference type="ARBA" id="ARBA00004127"/>
    </source>
</evidence>
<dbReference type="GeneID" id="70188859"/>
<keyword evidence="4 8" id="KW-0812">Transmembrane</keyword>
<dbReference type="PROSITE" id="PS50850">
    <property type="entry name" value="MFS"/>
    <property type="match status" value="1"/>
</dbReference>
<reference evidence="10" key="1">
    <citation type="journal article" date="2021" name="Nat. Commun.">
        <title>Genetic determinants of endophytism in the Arabidopsis root mycobiome.</title>
        <authorList>
            <person name="Mesny F."/>
            <person name="Miyauchi S."/>
            <person name="Thiergart T."/>
            <person name="Pickel B."/>
            <person name="Atanasova L."/>
            <person name="Karlsson M."/>
            <person name="Huettel B."/>
            <person name="Barry K.W."/>
            <person name="Haridas S."/>
            <person name="Chen C."/>
            <person name="Bauer D."/>
            <person name="Andreopoulos W."/>
            <person name="Pangilinan J."/>
            <person name="LaButti K."/>
            <person name="Riley R."/>
            <person name="Lipzen A."/>
            <person name="Clum A."/>
            <person name="Drula E."/>
            <person name="Henrissat B."/>
            <person name="Kohler A."/>
            <person name="Grigoriev I.V."/>
            <person name="Martin F.M."/>
            <person name="Hacquard S."/>
        </authorList>
    </citation>
    <scope>NUCLEOTIDE SEQUENCE</scope>
    <source>
        <strain evidence="10">MPI-CAGE-CH-0230</strain>
    </source>
</reference>
<evidence type="ECO:0000256" key="3">
    <source>
        <dbReference type="ARBA" id="ARBA00022448"/>
    </source>
</evidence>
<comment type="subcellular location">
    <subcellularLocation>
        <location evidence="1">Endomembrane system</location>
        <topology evidence="1">Multi-pass membrane protein</topology>
    </subcellularLocation>
</comment>
<evidence type="ECO:0000259" key="9">
    <source>
        <dbReference type="PROSITE" id="PS50850"/>
    </source>
</evidence>
<dbReference type="Proteomes" id="UP000756346">
    <property type="component" value="Unassembled WGS sequence"/>
</dbReference>
<dbReference type="PANTHER" id="PTHR23514">
    <property type="entry name" value="BYPASS OF STOP CODON PROTEIN 6"/>
    <property type="match status" value="1"/>
</dbReference>
<keyword evidence="6 8" id="KW-0472">Membrane</keyword>
<dbReference type="InterPro" id="IPR020846">
    <property type="entry name" value="MFS_dom"/>
</dbReference>
<evidence type="ECO:0000256" key="5">
    <source>
        <dbReference type="ARBA" id="ARBA00022989"/>
    </source>
</evidence>
<protein>
    <submittedName>
        <fullName evidence="10">Major facilitator superfamily domain-containing protein</fullName>
    </submittedName>
</protein>
<feature type="transmembrane region" description="Helical" evidence="8">
    <location>
        <begin position="60"/>
        <end position="81"/>
    </location>
</feature>
<sequence length="524" mass="54700">MPDQIAGPDRATQPLLQPASAQYGGISDTDATPKPPWPTHDQHHIHHDGVSTTKGKTLRIAAAMFSFSAMGLLLSTIGLMLPALEAHYRLDDAQVSLIFTVAPVGYILATCLTGTIHARLGRRGIALVGPALQLLATVGAGLHPGRYEVFVACLGVGSVGIGLLDGAWCSWAGGSMGGAANTVSGLLHGSFSAGAGLGPLLGGLVMVQGGLEWFVWYYILAGVTVIEGVVLAIAFRNDTAQKYLEERAYLVTELSNGAEDESTSLLNGPSDTDDAGPAIIAYENGIEQDSRGPAKPTAHHSFSSSSARAILTHPVVWICAAFLLVEVGVESSVSGWVVLFLRRARNAPVQLAAAGSSAFWIGQAVGRLSLGPATDRYGLQRAVTVYLVGVVVFGIAFALLGLGQQGGEDGEEQQRSSSSAKLSVALVALMGVFCGPLFPSAIVQLTSALPRELHVGAVTYVAMIGQIGGALLPVCIGLLIQRLGIETFPSVVVVQIVLALGFWLLFPVAVKGEARRDERESLRA</sequence>
<evidence type="ECO:0000256" key="8">
    <source>
        <dbReference type="SAM" id="Phobius"/>
    </source>
</evidence>
<name>A0A9P8XXF5_9PEZI</name>
<dbReference type="GO" id="GO:0022857">
    <property type="term" value="F:transmembrane transporter activity"/>
    <property type="evidence" value="ECO:0007669"/>
    <property type="project" value="InterPro"/>
</dbReference>
<keyword evidence="3" id="KW-0813">Transport</keyword>
<evidence type="ECO:0000256" key="7">
    <source>
        <dbReference type="SAM" id="MobiDB-lite"/>
    </source>
</evidence>
<feature type="transmembrane region" description="Helical" evidence="8">
    <location>
        <begin position="185"/>
        <end position="207"/>
    </location>
</feature>
<feature type="transmembrane region" description="Helical" evidence="8">
    <location>
        <begin position="124"/>
        <end position="143"/>
    </location>
</feature>
<comment type="similarity">
    <text evidence="2">Belongs to the major facilitator superfamily.</text>
</comment>
<feature type="region of interest" description="Disordered" evidence="7">
    <location>
        <begin position="1"/>
        <end position="50"/>
    </location>
</feature>
<evidence type="ECO:0000256" key="4">
    <source>
        <dbReference type="ARBA" id="ARBA00022692"/>
    </source>
</evidence>